<feature type="region of interest" description="Disordered" evidence="3">
    <location>
        <begin position="103"/>
        <end position="133"/>
    </location>
</feature>
<feature type="chain" id="PRO_5028469954" evidence="4">
    <location>
        <begin position="20"/>
        <end position="820"/>
    </location>
</feature>
<dbReference type="RefSeq" id="XP_020093919.1">
    <property type="nucleotide sequence ID" value="XM_020238330.1"/>
</dbReference>
<gene>
    <name evidence="7" type="primary">LOC109713988</name>
</gene>
<dbReference type="InterPro" id="IPR001005">
    <property type="entry name" value="SANT/Myb"/>
</dbReference>
<dbReference type="GeneID" id="109713988"/>
<evidence type="ECO:0000256" key="3">
    <source>
        <dbReference type="SAM" id="MobiDB-lite"/>
    </source>
</evidence>
<evidence type="ECO:0000256" key="1">
    <source>
        <dbReference type="ARBA" id="ARBA00022771"/>
    </source>
</evidence>
<keyword evidence="6" id="KW-1185">Reference proteome</keyword>
<dbReference type="InterPro" id="IPR011011">
    <property type="entry name" value="Znf_FYVE_PHD"/>
</dbReference>
<reference evidence="7" key="2">
    <citation type="submission" date="2025-08" db="UniProtKB">
        <authorList>
            <consortium name="RefSeq"/>
        </authorList>
    </citation>
    <scope>IDENTIFICATION</scope>
    <source>
        <tissue evidence="7">Leaf</tissue>
    </source>
</reference>
<feature type="compositionally biased region" description="Basic and acidic residues" evidence="3">
    <location>
        <begin position="560"/>
        <end position="571"/>
    </location>
</feature>
<dbReference type="OrthoDB" id="785443at2759"/>
<keyword evidence="1" id="KW-0863">Zinc-finger</keyword>
<feature type="signal peptide" evidence="4">
    <location>
        <begin position="1"/>
        <end position="19"/>
    </location>
</feature>
<keyword evidence="1" id="KW-0479">Metal-binding</keyword>
<dbReference type="AlphaFoldDB" id="A0A6P5FDC2"/>
<evidence type="ECO:0000313" key="6">
    <source>
        <dbReference type="Proteomes" id="UP000515123"/>
    </source>
</evidence>
<dbReference type="Gene3D" id="1.10.10.60">
    <property type="entry name" value="Homeodomain-like"/>
    <property type="match status" value="1"/>
</dbReference>
<dbReference type="PROSITE" id="PS50090">
    <property type="entry name" value="MYB_LIKE"/>
    <property type="match status" value="1"/>
</dbReference>
<feature type="compositionally biased region" description="Polar residues" evidence="3">
    <location>
        <begin position="600"/>
        <end position="613"/>
    </location>
</feature>
<dbReference type="CDD" id="cd11660">
    <property type="entry name" value="SANT_TRF"/>
    <property type="match status" value="1"/>
</dbReference>
<feature type="region of interest" description="Disordered" evidence="3">
    <location>
        <begin position="310"/>
        <end position="357"/>
    </location>
</feature>
<accession>A0A6P5FDC2</accession>
<reference evidence="6" key="1">
    <citation type="journal article" date="2015" name="Nat. Genet.">
        <title>The pineapple genome and the evolution of CAM photosynthesis.</title>
        <authorList>
            <person name="Ming R."/>
            <person name="VanBuren R."/>
            <person name="Wai C.M."/>
            <person name="Tang H."/>
            <person name="Schatz M.C."/>
            <person name="Bowers J.E."/>
            <person name="Lyons E."/>
            <person name="Wang M.L."/>
            <person name="Chen J."/>
            <person name="Biggers E."/>
            <person name="Zhang J."/>
            <person name="Huang L."/>
            <person name="Zhang L."/>
            <person name="Miao W."/>
            <person name="Zhang J."/>
            <person name="Ye Z."/>
            <person name="Miao C."/>
            <person name="Lin Z."/>
            <person name="Wang H."/>
            <person name="Zhou H."/>
            <person name="Yim W.C."/>
            <person name="Priest H.D."/>
            <person name="Zheng C."/>
            <person name="Woodhouse M."/>
            <person name="Edger P.P."/>
            <person name="Guyot R."/>
            <person name="Guo H.B."/>
            <person name="Guo H."/>
            <person name="Zheng G."/>
            <person name="Singh R."/>
            <person name="Sharma A."/>
            <person name="Min X."/>
            <person name="Zheng Y."/>
            <person name="Lee H."/>
            <person name="Gurtowski J."/>
            <person name="Sedlazeck F.J."/>
            <person name="Harkess A."/>
            <person name="McKain M.R."/>
            <person name="Liao Z."/>
            <person name="Fang J."/>
            <person name="Liu J."/>
            <person name="Zhang X."/>
            <person name="Zhang Q."/>
            <person name="Hu W."/>
            <person name="Qin Y."/>
            <person name="Wang K."/>
            <person name="Chen L.Y."/>
            <person name="Shirley N."/>
            <person name="Lin Y.R."/>
            <person name="Liu L.Y."/>
            <person name="Hernandez A.G."/>
            <person name="Wright C.L."/>
            <person name="Bulone V."/>
            <person name="Tuskan G.A."/>
            <person name="Heath K."/>
            <person name="Zee F."/>
            <person name="Moore P.H."/>
            <person name="Sunkar R."/>
            <person name="Leebens-Mack J.H."/>
            <person name="Mockler T."/>
            <person name="Bennetzen J.L."/>
            <person name="Freeling M."/>
            <person name="Sankoff D."/>
            <person name="Paterson A.H."/>
            <person name="Zhu X."/>
            <person name="Yang X."/>
            <person name="Smith J.A."/>
            <person name="Cushman J.C."/>
            <person name="Paull R.E."/>
            <person name="Yu Q."/>
        </authorList>
    </citation>
    <scope>NUCLEOTIDE SEQUENCE [LARGE SCALE GENOMIC DNA]</scope>
    <source>
        <strain evidence="6">cv. F153</strain>
    </source>
</reference>
<evidence type="ECO:0000256" key="4">
    <source>
        <dbReference type="SAM" id="SignalP"/>
    </source>
</evidence>
<organism evidence="6 7">
    <name type="scientific">Ananas comosus</name>
    <name type="common">Pineapple</name>
    <name type="synonym">Ananas ananas</name>
    <dbReference type="NCBI Taxonomy" id="4615"/>
    <lineage>
        <taxon>Eukaryota</taxon>
        <taxon>Viridiplantae</taxon>
        <taxon>Streptophyta</taxon>
        <taxon>Embryophyta</taxon>
        <taxon>Tracheophyta</taxon>
        <taxon>Spermatophyta</taxon>
        <taxon>Magnoliopsida</taxon>
        <taxon>Liliopsida</taxon>
        <taxon>Poales</taxon>
        <taxon>Bromeliaceae</taxon>
        <taxon>Bromelioideae</taxon>
        <taxon>Ananas</taxon>
    </lineage>
</organism>
<dbReference type="GO" id="GO:0008270">
    <property type="term" value="F:zinc ion binding"/>
    <property type="evidence" value="ECO:0007669"/>
    <property type="project" value="UniProtKB-KW"/>
</dbReference>
<dbReference type="InterPro" id="IPR009057">
    <property type="entry name" value="Homeodomain-like_sf"/>
</dbReference>
<dbReference type="Proteomes" id="UP000515123">
    <property type="component" value="Linkage group 8"/>
</dbReference>
<dbReference type="SUPFAM" id="SSF57903">
    <property type="entry name" value="FYVE/PHD zinc finger"/>
    <property type="match status" value="1"/>
</dbReference>
<feature type="domain" description="Myb-like" evidence="5">
    <location>
        <begin position="756"/>
        <end position="809"/>
    </location>
</feature>
<evidence type="ECO:0000256" key="2">
    <source>
        <dbReference type="ARBA" id="ARBA00022833"/>
    </source>
</evidence>
<keyword evidence="2" id="KW-0862">Zinc</keyword>
<protein>
    <submittedName>
        <fullName evidence="7">Uncharacterized protein LOC109713988</fullName>
    </submittedName>
</protein>
<dbReference type="SUPFAM" id="SSF46689">
    <property type="entry name" value="Homeodomain-like"/>
    <property type="match status" value="1"/>
</dbReference>
<keyword evidence="4" id="KW-0732">Signal</keyword>
<dbReference type="PANTHER" id="PTHR47863">
    <property type="entry name" value="RING/FYVE/PHD ZINC FINGER SUPERFAMILY PROTEIN"/>
    <property type="match status" value="1"/>
</dbReference>
<name>A0A6P5FDC2_ANACO</name>
<evidence type="ECO:0000313" key="7">
    <source>
        <dbReference type="RefSeq" id="XP_020093919.1"/>
    </source>
</evidence>
<feature type="region of interest" description="Disordered" evidence="3">
    <location>
        <begin position="52"/>
        <end position="72"/>
    </location>
</feature>
<sequence>MISLNALLAWNLVANTLTGREDVDPSILAEALRNVVALASLDERRGGVRFLRSGMRPMPRPPVDASVPSTGASCAPSHSDLCNVVEAAGSKESSGGIRCLHSEIPSTSRPPINASGPCAEAPRSNPSEVGNLGNMGEDRLEKYRRDIGQFILQERAYVPKVTLDQVKESILEGKYPALFSFLKHSGPVRRRDQDDLLPSNFYVDQERLKRLKFSTCDYGKKISQEDPSGFVEHNQHVTDSDGTAHLQMDDVGVEGNTIQLSERNGDTLKPPDKKITNLDGGKRQLSAQTAAALFPIDCTQILQRDVSMPQSNSTIRPNLPLNEHGNLIPTRTEKDQHPSNIIVIPDSASDDDAEDTGYTPDDDEMLAAEKHCLLSSQANNNQDSIAGDWTEQCWCMECDEGDQLLTCSLCLKAFRESCLGSVRFNEEGLFYCCFCTHGRADLGCRKARKSVLQAKENLSTGRCKDICKRRTGQARVVENVNYWLDDLSLQHRTGGLNRSSLRAEHHEHMEVTDFPRQVEKEVCVGRCDDSTKVEKVNDGQIVDKATTTVEGADTTSMNEQAKDLQPTEHHTPVGNGNFPCEEANASHSASVNEQVEDLQPTESHTAVDTSNLPCEQGKLSHAASANEQGEDFQPTEHHTAVDNSSLPCEEGKSSHRELDAGVVKQKGEVSVGGDHRNIQEPDSDEQVKEAYEDTDNEALPSRNSGRHCKRAQDASTKIVDQKRFKSSTGKRRKHAYQAKRYSNPLMPPGRRTKLLWTMEEEAALKEGMQRFVSNDGGTIPWRAILEYGCGVFHKTRVPGDLKDKWRNIKVKEDLLQQSCA</sequence>
<proteinExistence type="predicted"/>
<feature type="region of interest" description="Disordered" evidence="3">
    <location>
        <begin position="551"/>
        <end position="736"/>
    </location>
</feature>
<feature type="compositionally biased region" description="Acidic residues" evidence="3">
    <location>
        <begin position="348"/>
        <end position="357"/>
    </location>
</feature>
<feature type="compositionally biased region" description="Basic and acidic residues" evidence="3">
    <location>
        <begin position="673"/>
        <end position="691"/>
    </location>
</feature>
<feature type="compositionally biased region" description="Basic and acidic residues" evidence="3">
    <location>
        <begin position="649"/>
        <end position="659"/>
    </location>
</feature>
<dbReference type="PANTHER" id="PTHR47863:SF4">
    <property type="entry name" value="RING_FYVE_PHD ZINC FINGER SUPERFAMILY PROTEIN"/>
    <property type="match status" value="1"/>
</dbReference>
<evidence type="ECO:0000259" key="5">
    <source>
        <dbReference type="PROSITE" id="PS50090"/>
    </source>
</evidence>
<feature type="compositionally biased region" description="Basic residues" evidence="3">
    <location>
        <begin position="724"/>
        <end position="736"/>
    </location>
</feature>